<dbReference type="EMBL" id="MCGN01000001">
    <property type="protein sequence ID" value="ORZ02528.1"/>
    <property type="molecule type" value="Genomic_DNA"/>
</dbReference>
<sequence length="435" mass="48772">MSSRVYDDASAVAGVESSTPPSTSYDASANKVTQAVKVTDLERKLHEIVYNCFSGTHISRTEEEELRAVASLECDSDCSLALLKLAAKHLLKPKTPLRDAVIKLSVSRIYNLVDTRFLAIYQSNVPPMVWENVRAEASRMKACEEDHFPDSAIALFNQIVQESSAKAMLKRIDKEKYILSSCDKENTDEYTILLILEQVARNFGRHRDSDSEATCYRRFAALLDILLDDTGITMVDGEHSSVATKVNHAVNNAYFDLKLSQYGRKIDLILRTAEDTEICANEFKKADTDDAMMLTQQSKNLRTNAGVVRHVLYPLDHKLDKTVAIDFIGTTGYLYLLRLVNDDFFIAKPVSQLLYPREHHHMQLFLDTIRSFFLLRGFLLSSDKLIRKGLYQQGIKNALPTLNTPAPVTTSSPPAPTATESLSFPPLIFSSPSHN</sequence>
<evidence type="ECO:0000313" key="2">
    <source>
        <dbReference type="EMBL" id="ORZ02528.1"/>
    </source>
</evidence>
<dbReference type="AlphaFoldDB" id="A0A1X2HTU4"/>
<comment type="caution">
    <text evidence="2">The sequence shown here is derived from an EMBL/GenBank/DDBJ whole genome shotgun (WGS) entry which is preliminary data.</text>
</comment>
<evidence type="ECO:0000313" key="3">
    <source>
        <dbReference type="Proteomes" id="UP000242180"/>
    </source>
</evidence>
<dbReference type="OMA" id="VQEINIM"/>
<proteinExistence type="predicted"/>
<feature type="region of interest" description="Disordered" evidence="1">
    <location>
        <begin position="1"/>
        <end position="26"/>
    </location>
</feature>
<evidence type="ECO:0000256" key="1">
    <source>
        <dbReference type="SAM" id="MobiDB-lite"/>
    </source>
</evidence>
<keyword evidence="3" id="KW-1185">Reference proteome</keyword>
<feature type="region of interest" description="Disordered" evidence="1">
    <location>
        <begin position="402"/>
        <end position="435"/>
    </location>
</feature>
<accession>A0A1X2HTU4</accession>
<feature type="compositionally biased region" description="Low complexity" evidence="1">
    <location>
        <begin position="404"/>
        <end position="435"/>
    </location>
</feature>
<feature type="compositionally biased region" description="Polar residues" evidence="1">
    <location>
        <begin position="16"/>
        <end position="26"/>
    </location>
</feature>
<reference evidence="2 3" key="1">
    <citation type="submission" date="2016-07" db="EMBL/GenBank/DDBJ databases">
        <title>Pervasive Adenine N6-methylation of Active Genes in Fungi.</title>
        <authorList>
            <consortium name="DOE Joint Genome Institute"/>
            <person name="Mondo S.J."/>
            <person name="Dannebaum R.O."/>
            <person name="Kuo R.C."/>
            <person name="Labutti K."/>
            <person name="Haridas S."/>
            <person name="Kuo A."/>
            <person name="Salamov A."/>
            <person name="Ahrendt S.R."/>
            <person name="Lipzen A."/>
            <person name="Sullivan W."/>
            <person name="Andreopoulos W.B."/>
            <person name="Clum A."/>
            <person name="Lindquist E."/>
            <person name="Daum C."/>
            <person name="Ramamoorthy G.K."/>
            <person name="Gryganskyi A."/>
            <person name="Culley D."/>
            <person name="Magnuson J.K."/>
            <person name="James T.Y."/>
            <person name="O'Malley M.A."/>
            <person name="Stajich J.E."/>
            <person name="Spatafora J.W."/>
            <person name="Visel A."/>
            <person name="Grigoriev I.V."/>
        </authorList>
    </citation>
    <scope>NUCLEOTIDE SEQUENCE [LARGE SCALE GENOMIC DNA]</scope>
    <source>
        <strain evidence="2 3">NRRL 2496</strain>
    </source>
</reference>
<dbReference type="InParanoid" id="A0A1X2HTU4"/>
<name>A0A1X2HTU4_SYNRA</name>
<dbReference type="OrthoDB" id="2284791at2759"/>
<organism evidence="2 3">
    <name type="scientific">Syncephalastrum racemosum</name>
    <name type="common">Filamentous fungus</name>
    <dbReference type="NCBI Taxonomy" id="13706"/>
    <lineage>
        <taxon>Eukaryota</taxon>
        <taxon>Fungi</taxon>
        <taxon>Fungi incertae sedis</taxon>
        <taxon>Mucoromycota</taxon>
        <taxon>Mucoromycotina</taxon>
        <taxon>Mucoromycetes</taxon>
        <taxon>Mucorales</taxon>
        <taxon>Syncephalastraceae</taxon>
        <taxon>Syncephalastrum</taxon>
    </lineage>
</organism>
<protein>
    <submittedName>
        <fullName evidence="2">Uncharacterized protein</fullName>
    </submittedName>
</protein>
<gene>
    <name evidence="2" type="ORF">BCR43DRAFT_12559</name>
</gene>
<dbReference type="Proteomes" id="UP000242180">
    <property type="component" value="Unassembled WGS sequence"/>
</dbReference>